<reference evidence="2 3" key="1">
    <citation type="submission" date="2021-06" db="EMBL/GenBank/DDBJ databases">
        <title>Gemonas diversity in paddy soil.</title>
        <authorList>
            <person name="Liu G."/>
        </authorList>
    </citation>
    <scope>NUCLEOTIDE SEQUENCE [LARGE SCALE GENOMIC DNA]</scope>
    <source>
        <strain evidence="2 3">RG29</strain>
    </source>
</reference>
<keyword evidence="1" id="KW-0812">Transmembrane</keyword>
<dbReference type="EMBL" id="CP076724">
    <property type="protein sequence ID" value="QWV97645.1"/>
    <property type="molecule type" value="Genomic_DNA"/>
</dbReference>
<evidence type="ECO:0008006" key="4">
    <source>
        <dbReference type="Google" id="ProtNLM"/>
    </source>
</evidence>
<proteinExistence type="predicted"/>
<organism evidence="2 3">
    <name type="scientific">Geomonas diazotrophica</name>
    <dbReference type="NCBI Taxonomy" id="2843197"/>
    <lineage>
        <taxon>Bacteria</taxon>
        <taxon>Pseudomonadati</taxon>
        <taxon>Thermodesulfobacteriota</taxon>
        <taxon>Desulfuromonadia</taxon>
        <taxon>Geobacterales</taxon>
        <taxon>Geobacteraceae</taxon>
        <taxon>Geomonas</taxon>
    </lineage>
</organism>
<evidence type="ECO:0000313" key="3">
    <source>
        <dbReference type="Proteomes" id="UP000683493"/>
    </source>
</evidence>
<keyword evidence="1" id="KW-0472">Membrane</keyword>
<accession>A0ABX8JGX7</accession>
<evidence type="ECO:0000313" key="2">
    <source>
        <dbReference type="EMBL" id="QWV97645.1"/>
    </source>
</evidence>
<sequence length="116" mass="12977">MANAEKTLVTLTVGAVALCMACIIFAIKGEKRIIKENFIRGSLGWPEVRGDKVPVAARRYKLMVIAFACIMAGSCVAATTYIIFKMTILFWISAFFFLLFIPFIIMSLVFNISLRK</sequence>
<name>A0ABX8JGX7_9BACT</name>
<keyword evidence="1" id="KW-1133">Transmembrane helix</keyword>
<gene>
    <name evidence="2" type="ORF">KP005_20315</name>
</gene>
<feature type="transmembrane region" description="Helical" evidence="1">
    <location>
        <begin position="90"/>
        <end position="114"/>
    </location>
</feature>
<keyword evidence="3" id="KW-1185">Reference proteome</keyword>
<dbReference type="Proteomes" id="UP000683493">
    <property type="component" value="Chromosome"/>
</dbReference>
<protein>
    <recommendedName>
        <fullName evidence="4">DUF3784 domain-containing protein</fullName>
    </recommendedName>
</protein>
<feature type="transmembrane region" description="Helical" evidence="1">
    <location>
        <begin position="62"/>
        <end position="84"/>
    </location>
</feature>
<evidence type="ECO:0000256" key="1">
    <source>
        <dbReference type="SAM" id="Phobius"/>
    </source>
</evidence>
<feature type="transmembrane region" description="Helical" evidence="1">
    <location>
        <begin position="6"/>
        <end position="27"/>
    </location>
</feature>